<evidence type="ECO:0000313" key="12">
    <source>
        <dbReference type="Proteomes" id="UP000838878"/>
    </source>
</evidence>
<evidence type="ECO:0000256" key="10">
    <source>
        <dbReference type="SAM" id="SignalP"/>
    </source>
</evidence>
<evidence type="ECO:0000256" key="1">
    <source>
        <dbReference type="ARBA" id="ARBA00010838"/>
    </source>
</evidence>
<dbReference type="Pfam" id="PF00232">
    <property type="entry name" value="Glyco_hydro_1"/>
    <property type="match status" value="1"/>
</dbReference>
<dbReference type="Proteomes" id="UP000838878">
    <property type="component" value="Chromosome 12"/>
</dbReference>
<dbReference type="InterPro" id="IPR018120">
    <property type="entry name" value="Glyco_hydro_1_AS"/>
</dbReference>
<dbReference type="Gene3D" id="3.20.20.80">
    <property type="entry name" value="Glycosidases"/>
    <property type="match status" value="1"/>
</dbReference>
<protein>
    <recommendedName>
        <fullName evidence="3">beta-glucosidase</fullName>
        <ecNumber evidence="3">3.2.1.21</ecNumber>
    </recommendedName>
</protein>
<evidence type="ECO:0000256" key="2">
    <source>
        <dbReference type="ARBA" id="ARBA00011738"/>
    </source>
</evidence>
<feature type="active site" description="Nucleophile" evidence="7">
    <location>
        <position position="393"/>
    </location>
</feature>
<dbReference type="InterPro" id="IPR001360">
    <property type="entry name" value="Glyco_hydro_1"/>
</dbReference>
<dbReference type="EC" id="3.2.1.21" evidence="3"/>
<name>A0A8J9VSN2_9NEOP</name>
<dbReference type="InterPro" id="IPR017853">
    <property type="entry name" value="GH"/>
</dbReference>
<dbReference type="AlphaFoldDB" id="A0A8J9VSN2"/>
<dbReference type="PANTHER" id="PTHR10353">
    <property type="entry name" value="GLYCOSYL HYDROLASE"/>
    <property type="match status" value="1"/>
</dbReference>
<evidence type="ECO:0000256" key="5">
    <source>
        <dbReference type="ARBA" id="ARBA00023180"/>
    </source>
</evidence>
<organism evidence="11 12">
    <name type="scientific">Brenthis ino</name>
    <name type="common">lesser marbled fritillary</name>
    <dbReference type="NCBI Taxonomy" id="405034"/>
    <lineage>
        <taxon>Eukaryota</taxon>
        <taxon>Metazoa</taxon>
        <taxon>Ecdysozoa</taxon>
        <taxon>Arthropoda</taxon>
        <taxon>Hexapoda</taxon>
        <taxon>Insecta</taxon>
        <taxon>Pterygota</taxon>
        <taxon>Neoptera</taxon>
        <taxon>Endopterygota</taxon>
        <taxon>Lepidoptera</taxon>
        <taxon>Glossata</taxon>
        <taxon>Ditrysia</taxon>
        <taxon>Papilionoidea</taxon>
        <taxon>Nymphalidae</taxon>
        <taxon>Heliconiinae</taxon>
        <taxon>Argynnini</taxon>
        <taxon>Brenthis</taxon>
    </lineage>
</organism>
<keyword evidence="4 9" id="KW-0378">Hydrolase</keyword>
<evidence type="ECO:0000256" key="8">
    <source>
        <dbReference type="RuleBase" id="RU003690"/>
    </source>
</evidence>
<dbReference type="PANTHER" id="PTHR10353:SF36">
    <property type="entry name" value="LP05116P"/>
    <property type="match status" value="1"/>
</dbReference>
<comment type="subunit">
    <text evidence="2">Homodimer.</text>
</comment>
<evidence type="ECO:0000256" key="6">
    <source>
        <dbReference type="ARBA" id="ARBA00023295"/>
    </source>
</evidence>
<feature type="signal peptide" evidence="10">
    <location>
        <begin position="1"/>
        <end position="17"/>
    </location>
</feature>
<comment type="similarity">
    <text evidence="1 8">Belongs to the glycosyl hydrolase 1 family.</text>
</comment>
<gene>
    <name evidence="11" type="ORF">BINO364_LOCUS4214</name>
</gene>
<dbReference type="FunFam" id="3.20.20.80:FF:000013">
    <property type="entry name" value="lactase-phlorizin hydrolase"/>
    <property type="match status" value="1"/>
</dbReference>
<sequence>MWWQTALCIVCASAVQSYQFPPGFKFGAATAAYQVEGAWNVSDKSENIWDHFVHSDPSRIADRSSGDVACDSYKHWKRDVEIAKELGLHFYRFSIGWTRLLPKGFANYVSEDGKRYYNDLIDALLEKGIEPVVTLYHWDLPQSLQDLGGWTNSQVSDWFADYARVAFNLFGDRVKTWITLNEPLIFCEISYNTGTHAPGVLSPGIRNYICNKNAILAHAKAWRIYDEEFRHICHGKISLTNHYIWYERADENEDEATEIAKQFMAMYAHPIFSKSGGWHPIIEKLVEEKSKEEGLTQSRLPAFTEEEIDFIKGTYDFFGLNYYTARIVRKAQADDIIGPWPLMGNKDGNIVLSVNPDWQRAATEWFYIYPEGLRLQLQWLIEQYGDIEIYIMENGFANNSTLDDDDRVQYYKEHLEQVLLVINEDRINVTRYTAWTMLDNFEWADGYKPKFGLYQVDFEDPERTRRPRASACYYSNCASMRSPPAGTDSRPTYIKNLARQLELSGRLAGLLTRRTKSGWAPRHITHSPVRLHHES</sequence>
<evidence type="ECO:0000256" key="3">
    <source>
        <dbReference type="ARBA" id="ARBA00012744"/>
    </source>
</evidence>
<reference evidence="11" key="1">
    <citation type="submission" date="2021-12" db="EMBL/GenBank/DDBJ databases">
        <authorList>
            <person name="Martin H S."/>
        </authorList>
    </citation>
    <scope>NUCLEOTIDE SEQUENCE</scope>
</reference>
<dbReference type="SUPFAM" id="SSF51445">
    <property type="entry name" value="(Trans)glycosidases"/>
    <property type="match status" value="1"/>
</dbReference>
<dbReference type="InterPro" id="IPR033132">
    <property type="entry name" value="GH_1_N_CS"/>
</dbReference>
<evidence type="ECO:0000256" key="4">
    <source>
        <dbReference type="ARBA" id="ARBA00022801"/>
    </source>
</evidence>
<accession>A0A8J9VSN2</accession>
<dbReference type="GO" id="GO:0008422">
    <property type="term" value="F:beta-glucosidase activity"/>
    <property type="evidence" value="ECO:0007669"/>
    <property type="project" value="TreeGrafter"/>
</dbReference>
<dbReference type="PRINTS" id="PR00131">
    <property type="entry name" value="GLHYDRLASE1"/>
</dbReference>
<evidence type="ECO:0000313" key="11">
    <source>
        <dbReference type="EMBL" id="CAH0717627.1"/>
    </source>
</evidence>
<keyword evidence="12" id="KW-1185">Reference proteome</keyword>
<dbReference type="PROSITE" id="PS00653">
    <property type="entry name" value="GLYCOSYL_HYDROL_F1_2"/>
    <property type="match status" value="1"/>
</dbReference>
<dbReference type="GO" id="GO:0005975">
    <property type="term" value="P:carbohydrate metabolic process"/>
    <property type="evidence" value="ECO:0007669"/>
    <property type="project" value="InterPro"/>
</dbReference>
<keyword evidence="5" id="KW-0325">Glycoprotein</keyword>
<feature type="non-terminal residue" evidence="11">
    <location>
        <position position="535"/>
    </location>
</feature>
<evidence type="ECO:0000256" key="9">
    <source>
        <dbReference type="RuleBase" id="RU004468"/>
    </source>
</evidence>
<feature type="chain" id="PRO_5035442034" description="beta-glucosidase" evidence="10">
    <location>
        <begin position="18"/>
        <end position="535"/>
    </location>
</feature>
<dbReference type="PROSITE" id="PS00572">
    <property type="entry name" value="GLYCOSYL_HYDROL_F1_1"/>
    <property type="match status" value="1"/>
</dbReference>
<keyword evidence="6 9" id="KW-0326">Glycosidase</keyword>
<dbReference type="EMBL" id="OV170232">
    <property type="protein sequence ID" value="CAH0717627.1"/>
    <property type="molecule type" value="Genomic_DNA"/>
</dbReference>
<dbReference type="OrthoDB" id="65569at2759"/>
<keyword evidence="10" id="KW-0732">Signal</keyword>
<proteinExistence type="inferred from homology"/>
<evidence type="ECO:0000256" key="7">
    <source>
        <dbReference type="PROSITE-ProRule" id="PRU10055"/>
    </source>
</evidence>